<proteinExistence type="predicted"/>
<dbReference type="EMBL" id="GGEC01079562">
    <property type="protein sequence ID" value="MBX60046.1"/>
    <property type="molecule type" value="Transcribed_RNA"/>
</dbReference>
<name>A0A2P2PZ66_RHIMU</name>
<organism evidence="1">
    <name type="scientific">Rhizophora mucronata</name>
    <name type="common">Asiatic mangrove</name>
    <dbReference type="NCBI Taxonomy" id="61149"/>
    <lineage>
        <taxon>Eukaryota</taxon>
        <taxon>Viridiplantae</taxon>
        <taxon>Streptophyta</taxon>
        <taxon>Embryophyta</taxon>
        <taxon>Tracheophyta</taxon>
        <taxon>Spermatophyta</taxon>
        <taxon>Magnoliopsida</taxon>
        <taxon>eudicotyledons</taxon>
        <taxon>Gunneridae</taxon>
        <taxon>Pentapetalae</taxon>
        <taxon>rosids</taxon>
        <taxon>fabids</taxon>
        <taxon>Malpighiales</taxon>
        <taxon>Rhizophoraceae</taxon>
        <taxon>Rhizophora</taxon>
    </lineage>
</organism>
<accession>A0A2P2PZ66</accession>
<protein>
    <submittedName>
        <fullName evidence="1">Uncharacterized protein</fullName>
    </submittedName>
</protein>
<reference evidence="1" key="1">
    <citation type="submission" date="2018-02" db="EMBL/GenBank/DDBJ databases">
        <title>Rhizophora mucronata_Transcriptome.</title>
        <authorList>
            <person name="Meera S.P."/>
            <person name="Sreeshan A."/>
            <person name="Augustine A."/>
        </authorList>
    </citation>
    <scope>NUCLEOTIDE SEQUENCE</scope>
    <source>
        <tissue evidence="1">Leaf</tissue>
    </source>
</reference>
<dbReference type="AlphaFoldDB" id="A0A2P2PZ66"/>
<sequence length="27" mass="3265">MYVRLRFVQVTLSSAQRHVLNLDSFRK</sequence>
<evidence type="ECO:0000313" key="1">
    <source>
        <dbReference type="EMBL" id="MBX60046.1"/>
    </source>
</evidence>